<evidence type="ECO:0000313" key="10">
    <source>
        <dbReference type="EMBL" id="CEG62144.1"/>
    </source>
</evidence>
<dbReference type="EC" id="4.1.1.5" evidence="4 9"/>
<evidence type="ECO:0000256" key="3">
    <source>
        <dbReference type="ARBA" id="ARBA00007106"/>
    </source>
</evidence>
<keyword evidence="6 9" id="KW-0210">Decarboxylase</keyword>
<dbReference type="GO" id="GO:0047605">
    <property type="term" value="F:acetolactate decarboxylase activity"/>
    <property type="evidence" value="ECO:0007669"/>
    <property type="project" value="UniProtKB-UniRule"/>
</dbReference>
<evidence type="ECO:0000256" key="2">
    <source>
        <dbReference type="ARBA" id="ARBA00005170"/>
    </source>
</evidence>
<comment type="catalytic activity">
    <reaction evidence="1 9">
        <text>(2S)-2-acetolactate + H(+) = (R)-acetoin + CO2</text>
        <dbReference type="Rhea" id="RHEA:21580"/>
        <dbReference type="ChEBI" id="CHEBI:15378"/>
        <dbReference type="ChEBI" id="CHEBI:15686"/>
        <dbReference type="ChEBI" id="CHEBI:16526"/>
        <dbReference type="ChEBI" id="CHEBI:58476"/>
        <dbReference type="EC" id="4.1.1.5"/>
    </reaction>
</comment>
<dbReference type="Gene3D" id="3.30.1330.80">
    <property type="entry name" value="Hypothetical protein, similar to alpha- acetolactate decarboxylase, domain 2"/>
    <property type="match status" value="2"/>
</dbReference>
<comment type="similarity">
    <text evidence="3 9">Belongs to the alpha-acetolactate decarboxylase family.</text>
</comment>
<comment type="pathway">
    <text evidence="2 9">Polyol metabolism; (R,R)-butane-2,3-diol biosynthesis; (R,R)-butane-2,3-diol from pyruvate: step 2/3.</text>
</comment>
<dbReference type="SUPFAM" id="SSF117856">
    <property type="entry name" value="AF0104/ALDC/Ptd012-like"/>
    <property type="match status" value="1"/>
</dbReference>
<dbReference type="GO" id="GO:0045151">
    <property type="term" value="P:acetoin biosynthetic process"/>
    <property type="evidence" value="ECO:0007669"/>
    <property type="project" value="UniProtKB-UniRule"/>
</dbReference>
<reference evidence="11" key="1">
    <citation type="submission" date="2014-09" db="EMBL/GenBank/DDBJ databases">
        <authorList>
            <person name="Gomez-Valero L."/>
        </authorList>
    </citation>
    <scope>NUCLEOTIDE SEQUENCE [LARGE SCALE GENOMIC DNA]</scope>
    <source>
        <strain evidence="11">ATCC33218</strain>
    </source>
</reference>
<gene>
    <name evidence="10" type="ORF">LMI_2906</name>
</gene>
<organism evidence="10 11">
    <name type="scientific">Legionella micdadei</name>
    <name type="common">Tatlockia micdadei</name>
    <dbReference type="NCBI Taxonomy" id="451"/>
    <lineage>
        <taxon>Bacteria</taxon>
        <taxon>Pseudomonadati</taxon>
        <taxon>Pseudomonadota</taxon>
        <taxon>Gammaproteobacteria</taxon>
        <taxon>Legionellales</taxon>
        <taxon>Legionellaceae</taxon>
        <taxon>Legionella</taxon>
    </lineage>
</organism>
<protein>
    <recommendedName>
        <fullName evidence="5 9">Alpha-acetolactate decarboxylase</fullName>
        <ecNumber evidence="4 9">4.1.1.5</ecNumber>
    </recommendedName>
</protein>
<dbReference type="Proteomes" id="UP000032414">
    <property type="component" value="Chromosome I"/>
</dbReference>
<dbReference type="PIRSF" id="PIRSF001332">
    <property type="entry name" value="Acetolac_decarb"/>
    <property type="match status" value="1"/>
</dbReference>
<dbReference type="AlphaFoldDB" id="A0A098GI37"/>
<evidence type="ECO:0000256" key="7">
    <source>
        <dbReference type="ARBA" id="ARBA00023061"/>
    </source>
</evidence>
<dbReference type="RefSeq" id="WP_045100265.1">
    <property type="nucleotide sequence ID" value="NZ_CP020614.1"/>
</dbReference>
<evidence type="ECO:0000256" key="9">
    <source>
        <dbReference type="PIRNR" id="PIRNR001332"/>
    </source>
</evidence>
<dbReference type="PANTHER" id="PTHR35524:SF1">
    <property type="entry name" value="ALPHA-ACETOLACTATE DECARBOXYLASE"/>
    <property type="match status" value="1"/>
</dbReference>
<dbReference type="KEGG" id="tmc:LMI_2906"/>
<accession>A0A098GI37</accession>
<dbReference type="CDD" id="cd17299">
    <property type="entry name" value="acetolactate_decarboxylase"/>
    <property type="match status" value="1"/>
</dbReference>
<proteinExistence type="inferred from homology"/>
<dbReference type="PANTHER" id="PTHR35524">
    <property type="entry name" value="ALPHA-ACETOLACTATE DECARBOXYLASE"/>
    <property type="match status" value="1"/>
</dbReference>
<dbReference type="STRING" id="451.B6N58_13420"/>
<name>A0A098GI37_LEGMI</name>
<dbReference type="EMBL" id="LN614830">
    <property type="protein sequence ID" value="CEG62144.1"/>
    <property type="molecule type" value="Genomic_DNA"/>
</dbReference>
<evidence type="ECO:0000313" key="11">
    <source>
        <dbReference type="Proteomes" id="UP000032414"/>
    </source>
</evidence>
<dbReference type="HOGENOM" id="CLU_072561_0_0_6"/>
<evidence type="ECO:0000256" key="6">
    <source>
        <dbReference type="ARBA" id="ARBA00022793"/>
    </source>
</evidence>
<dbReference type="UniPathway" id="UPA00626">
    <property type="reaction ID" value="UER00678"/>
</dbReference>
<evidence type="ECO:0000256" key="4">
    <source>
        <dbReference type="ARBA" id="ARBA00013204"/>
    </source>
</evidence>
<evidence type="ECO:0000256" key="5">
    <source>
        <dbReference type="ARBA" id="ARBA00020164"/>
    </source>
</evidence>
<dbReference type="Pfam" id="PF03306">
    <property type="entry name" value="AAL_decarboxy"/>
    <property type="match status" value="1"/>
</dbReference>
<keyword evidence="7 9" id="KW-0005">Acetoin biosynthesis</keyword>
<evidence type="ECO:0000256" key="8">
    <source>
        <dbReference type="ARBA" id="ARBA00023239"/>
    </source>
</evidence>
<keyword evidence="8 9" id="KW-0456">Lyase</keyword>
<dbReference type="InterPro" id="IPR005128">
    <property type="entry name" value="Acetolactate_a_deCO2ase"/>
</dbReference>
<evidence type="ECO:0000256" key="1">
    <source>
        <dbReference type="ARBA" id="ARBA00001784"/>
    </source>
</evidence>
<sequence length="242" mass="27656">MSCSNKTLFQVGVLCGFLDKVYEGDHTLAQIMAKGNMGIGTFDFVHGELIGLDGQFYRIIEDGIARPVDPQQKSPFAWVVDFEETHQFTLEGINSFEHFSEAFDRQVPSPNYIYAYRFECLMDKLECRTESCQPKPFQPLVETMPSVQVNFSYRKVKGKVAGFYFPSYMATMNIPGHHMHFLDSTHRQGGHVFDCVFKKALISVCCIKNYTVALVESETFEKLSPHAQNLEQATHLIEKQRK</sequence>